<reference evidence="2 3" key="1">
    <citation type="submission" date="2016-10" db="EMBL/GenBank/DDBJ databases">
        <authorList>
            <person name="de Groot N.N."/>
        </authorList>
    </citation>
    <scope>NUCLEOTIDE SEQUENCE [LARGE SCALE GENOMIC DNA]</scope>
    <source>
        <strain evidence="2 3">CGMCC 1.7054</strain>
    </source>
</reference>
<sequence>MKRNQGLGRILVMVYAVFALSAFARSLFQILTDFSSAPLAYLLSAFAAAVYIVATFSLARSGRTAWHVSLVAVLIELVGVLGVGLWTVLDPGLFAEETVWGHFGAGYGYVPAVLPVIGLAWLLTHRPAPTR</sequence>
<feature type="transmembrane region" description="Helical" evidence="1">
    <location>
        <begin position="106"/>
        <end position="124"/>
    </location>
</feature>
<keyword evidence="1" id="KW-0812">Transmembrane</keyword>
<proteinExistence type="predicted"/>
<feature type="transmembrane region" description="Helical" evidence="1">
    <location>
        <begin position="66"/>
        <end position="86"/>
    </location>
</feature>
<dbReference type="STRING" id="574650.SAMN04487966_102371"/>
<organism evidence="2 3">
    <name type="scientific">Micrococcus terreus</name>
    <dbReference type="NCBI Taxonomy" id="574650"/>
    <lineage>
        <taxon>Bacteria</taxon>
        <taxon>Bacillati</taxon>
        <taxon>Actinomycetota</taxon>
        <taxon>Actinomycetes</taxon>
        <taxon>Micrococcales</taxon>
        <taxon>Micrococcaceae</taxon>
        <taxon>Micrococcus</taxon>
    </lineage>
</organism>
<evidence type="ECO:0000313" key="3">
    <source>
        <dbReference type="Proteomes" id="UP000198881"/>
    </source>
</evidence>
<accession>A0A1I7MHT8</accession>
<keyword evidence="1" id="KW-1133">Transmembrane helix</keyword>
<evidence type="ECO:0000313" key="2">
    <source>
        <dbReference type="EMBL" id="SFV21467.1"/>
    </source>
</evidence>
<dbReference type="EMBL" id="FPCG01000002">
    <property type="protein sequence ID" value="SFV21467.1"/>
    <property type="molecule type" value="Genomic_DNA"/>
</dbReference>
<gene>
    <name evidence="2" type="ORF">SAMN04487966_102371</name>
</gene>
<dbReference type="Proteomes" id="UP000198881">
    <property type="component" value="Unassembled WGS sequence"/>
</dbReference>
<evidence type="ECO:0008006" key="4">
    <source>
        <dbReference type="Google" id="ProtNLM"/>
    </source>
</evidence>
<evidence type="ECO:0000256" key="1">
    <source>
        <dbReference type="SAM" id="Phobius"/>
    </source>
</evidence>
<keyword evidence="1" id="KW-0472">Membrane</keyword>
<feature type="transmembrane region" description="Helical" evidence="1">
    <location>
        <begin position="7"/>
        <end position="28"/>
    </location>
</feature>
<name>A0A1I7MHT8_9MICC</name>
<feature type="transmembrane region" description="Helical" evidence="1">
    <location>
        <begin position="40"/>
        <end position="59"/>
    </location>
</feature>
<keyword evidence="3" id="KW-1185">Reference proteome</keyword>
<protein>
    <recommendedName>
        <fullName evidence="4">Integral membrane protein</fullName>
    </recommendedName>
</protein>
<dbReference type="AlphaFoldDB" id="A0A1I7MHT8"/>